<dbReference type="RefSeq" id="WP_086283877.1">
    <property type="nucleotide sequence ID" value="NZ_NGMO01000001.1"/>
</dbReference>
<evidence type="ECO:0000313" key="1">
    <source>
        <dbReference type="EMBL" id="OTP12439.1"/>
    </source>
</evidence>
<proteinExistence type="predicted"/>
<gene>
    <name evidence="1" type="ORF">A5844_000672</name>
</gene>
<comment type="caution">
    <text evidence="1">The sequence shown here is derived from an EMBL/GenBank/DDBJ whole genome shotgun (WGS) entry which is preliminary data.</text>
</comment>
<accession>A0A2C9XQK6</accession>
<organism evidence="1 2">
    <name type="scientific">Candidatus Enterococcus wittei</name>
    <dbReference type="NCBI Taxonomy" id="1987383"/>
    <lineage>
        <taxon>Bacteria</taxon>
        <taxon>Bacillati</taxon>
        <taxon>Bacillota</taxon>
        <taxon>Bacilli</taxon>
        <taxon>Lactobacillales</taxon>
        <taxon>Enterococcaceae</taxon>
        <taxon>Enterococcus</taxon>
    </lineage>
</organism>
<dbReference type="EMBL" id="NGMO01000001">
    <property type="protein sequence ID" value="OTP12439.1"/>
    <property type="molecule type" value="Genomic_DNA"/>
</dbReference>
<dbReference type="Proteomes" id="UP000194933">
    <property type="component" value="Unassembled WGS sequence"/>
</dbReference>
<reference evidence="1 2" key="1">
    <citation type="submission" date="2017-05" db="EMBL/GenBank/DDBJ databases">
        <title>The Genome Sequence of Enterococcus sp. 10A9_DIV0425.</title>
        <authorList>
            <consortium name="The Broad Institute Genomics Platform"/>
            <consortium name="The Broad Institute Genomic Center for Infectious Diseases"/>
            <person name="Earl A."/>
            <person name="Manson A."/>
            <person name="Schwartman J."/>
            <person name="Gilmore M."/>
            <person name="Abouelleil A."/>
            <person name="Cao P."/>
            <person name="Chapman S."/>
            <person name="Cusick C."/>
            <person name="Shea T."/>
            <person name="Young S."/>
            <person name="Neafsey D."/>
            <person name="Nusbaum C."/>
            <person name="Birren B."/>
        </authorList>
    </citation>
    <scope>NUCLEOTIDE SEQUENCE [LARGE SCALE GENOMIC DNA]</scope>
    <source>
        <strain evidence="1 2">10A9_DIV0425</strain>
    </source>
</reference>
<evidence type="ECO:0000313" key="2">
    <source>
        <dbReference type="Proteomes" id="UP000194933"/>
    </source>
</evidence>
<name>A0A2C9XQK6_9ENTE</name>
<dbReference type="STRING" id="1987383.A5844_000672"/>
<protein>
    <submittedName>
        <fullName evidence="1">Uncharacterized protein</fullName>
    </submittedName>
</protein>
<sequence>MKEEIYYAIDSGHGYVRGLNVDGSLSLGGGNVIKNMSGNYVYVKDLIELIHEYTDHEVSLKKITVTTEEKE</sequence>
<dbReference type="AlphaFoldDB" id="A0A2C9XQK6"/>
<keyword evidence="2" id="KW-1185">Reference proteome</keyword>